<dbReference type="Gene3D" id="3.60.15.10">
    <property type="entry name" value="Ribonuclease Z/Hydroxyacylglutathione hydrolase-like"/>
    <property type="match status" value="1"/>
</dbReference>
<evidence type="ECO:0000313" key="3">
    <source>
        <dbReference type="Proteomes" id="UP000824089"/>
    </source>
</evidence>
<reference evidence="2" key="1">
    <citation type="submission" date="2020-10" db="EMBL/GenBank/DDBJ databases">
        <authorList>
            <person name="Gilroy R."/>
        </authorList>
    </citation>
    <scope>NUCLEOTIDE SEQUENCE</scope>
    <source>
        <strain evidence="2">CHK195-4489</strain>
    </source>
</reference>
<evidence type="ECO:0000259" key="1">
    <source>
        <dbReference type="SMART" id="SM00849"/>
    </source>
</evidence>
<accession>A0A9D1L9X7</accession>
<dbReference type="InterPro" id="IPR001279">
    <property type="entry name" value="Metallo-B-lactamas"/>
</dbReference>
<sequence length="262" mass="28958">MVKFCSLYSGSSGNSIYIGTEHTKLLIDAGVSGVKIAGALREISVRPEQIAGILITHEHSDHVKGAGIFSRKFDVPVYAREKTWAAMRREIGPVKEENVRIIDREYFTVGDIDVCNYSIPHDAADPVAYTFYIYNRKISVATDVGCITEAVYENVMESDLALIESNHDVEMLKNGRYPWPLKKRILGDRGHLSNEHAAELAAELAQRGTRHIYLGHLSQENNEPELALAAARSALAECGIRTGRDVFVNVAPRGCSSEVTEL</sequence>
<evidence type="ECO:0000313" key="2">
    <source>
        <dbReference type="EMBL" id="HIU30414.1"/>
    </source>
</evidence>
<dbReference type="PANTHER" id="PTHR47619:SF1">
    <property type="entry name" value="EXODEOXYRIBONUCLEASE WALJ"/>
    <property type="match status" value="1"/>
</dbReference>
<dbReference type="Pfam" id="PF12706">
    <property type="entry name" value="Lactamase_B_2"/>
    <property type="match status" value="1"/>
</dbReference>
<comment type="caution">
    <text evidence="2">The sequence shown here is derived from an EMBL/GenBank/DDBJ whole genome shotgun (WGS) entry which is preliminary data.</text>
</comment>
<proteinExistence type="predicted"/>
<dbReference type="InterPro" id="IPR052533">
    <property type="entry name" value="WalJ/YycJ-like"/>
</dbReference>
<feature type="domain" description="Metallo-beta-lactamase" evidence="1">
    <location>
        <begin position="12"/>
        <end position="189"/>
    </location>
</feature>
<dbReference type="SUPFAM" id="SSF56281">
    <property type="entry name" value="Metallo-hydrolase/oxidoreductase"/>
    <property type="match status" value="1"/>
</dbReference>
<dbReference type="InterPro" id="IPR036866">
    <property type="entry name" value="RibonucZ/Hydroxyglut_hydro"/>
</dbReference>
<gene>
    <name evidence="2" type="ORF">IAD50_09000</name>
</gene>
<dbReference type="EMBL" id="DVMM01000200">
    <property type="protein sequence ID" value="HIU30414.1"/>
    <property type="molecule type" value="Genomic_DNA"/>
</dbReference>
<dbReference type="AlphaFoldDB" id="A0A9D1L9X7"/>
<protein>
    <submittedName>
        <fullName evidence="2">MBL fold metallo-hydrolase</fullName>
    </submittedName>
</protein>
<dbReference type="SMART" id="SM00849">
    <property type="entry name" value="Lactamase_B"/>
    <property type="match status" value="1"/>
</dbReference>
<dbReference type="Proteomes" id="UP000824089">
    <property type="component" value="Unassembled WGS sequence"/>
</dbReference>
<reference evidence="2" key="2">
    <citation type="journal article" date="2021" name="PeerJ">
        <title>Extensive microbial diversity within the chicken gut microbiome revealed by metagenomics and culture.</title>
        <authorList>
            <person name="Gilroy R."/>
            <person name="Ravi A."/>
            <person name="Getino M."/>
            <person name="Pursley I."/>
            <person name="Horton D.L."/>
            <person name="Alikhan N.F."/>
            <person name="Baker D."/>
            <person name="Gharbi K."/>
            <person name="Hall N."/>
            <person name="Watson M."/>
            <person name="Adriaenssens E.M."/>
            <person name="Foster-Nyarko E."/>
            <person name="Jarju S."/>
            <person name="Secka A."/>
            <person name="Antonio M."/>
            <person name="Oren A."/>
            <person name="Chaudhuri R.R."/>
            <person name="La Ragione R."/>
            <person name="Hildebrand F."/>
            <person name="Pallen M.J."/>
        </authorList>
    </citation>
    <scope>NUCLEOTIDE SEQUENCE</scope>
    <source>
        <strain evidence="2">CHK195-4489</strain>
    </source>
</reference>
<name>A0A9D1L9X7_9CLOT</name>
<organism evidence="2 3">
    <name type="scientific">Candidatus Egerieisoma faecipullorum</name>
    <dbReference type="NCBI Taxonomy" id="2840963"/>
    <lineage>
        <taxon>Bacteria</taxon>
        <taxon>Bacillati</taxon>
        <taxon>Bacillota</taxon>
        <taxon>Clostridia</taxon>
        <taxon>Eubacteriales</taxon>
        <taxon>Clostridiaceae</taxon>
        <taxon>Clostridiaceae incertae sedis</taxon>
        <taxon>Candidatus Egerieisoma</taxon>
    </lineage>
</organism>
<dbReference type="PANTHER" id="PTHR47619">
    <property type="entry name" value="METALLO-HYDROLASE YYCJ-RELATED"/>
    <property type="match status" value="1"/>
</dbReference>